<dbReference type="InterPro" id="IPR028265">
    <property type="entry name" value="TTDN1/SICKLE"/>
</dbReference>
<name>A0ABN7B6Z5_9HEMI</name>
<dbReference type="EMBL" id="AP028919">
    <property type="protein sequence ID" value="BET00166.1"/>
    <property type="molecule type" value="Genomic_DNA"/>
</dbReference>
<reference evidence="2 3" key="1">
    <citation type="submission" date="2023-09" db="EMBL/GenBank/DDBJ databases">
        <title>Nesidiocoris tenuis whole genome shotgun sequence.</title>
        <authorList>
            <person name="Shibata T."/>
            <person name="Shimoda M."/>
            <person name="Kobayashi T."/>
            <person name="Uehara T."/>
        </authorList>
    </citation>
    <scope>NUCLEOTIDE SEQUENCE [LARGE SCALE GENOMIC DNA]</scope>
    <source>
        <strain evidence="2 3">Japan</strain>
    </source>
</reference>
<proteinExistence type="predicted"/>
<evidence type="ECO:0000256" key="1">
    <source>
        <dbReference type="SAM" id="MobiDB-lite"/>
    </source>
</evidence>
<feature type="compositionally biased region" description="Polar residues" evidence="1">
    <location>
        <begin position="25"/>
        <end position="41"/>
    </location>
</feature>
<protein>
    <submittedName>
        <fullName evidence="2">Uncharacterized protein</fullName>
    </submittedName>
</protein>
<gene>
    <name evidence="2" type="ORF">NTJ_12982</name>
</gene>
<evidence type="ECO:0000313" key="2">
    <source>
        <dbReference type="EMBL" id="BET00166.1"/>
    </source>
</evidence>
<dbReference type="Pfam" id="PF15502">
    <property type="entry name" value="MPLKIP"/>
    <property type="match status" value="1"/>
</dbReference>
<keyword evidence="3" id="KW-1185">Reference proteome</keyword>
<organism evidence="2 3">
    <name type="scientific">Nesidiocoris tenuis</name>
    <dbReference type="NCBI Taxonomy" id="355587"/>
    <lineage>
        <taxon>Eukaryota</taxon>
        <taxon>Metazoa</taxon>
        <taxon>Ecdysozoa</taxon>
        <taxon>Arthropoda</taxon>
        <taxon>Hexapoda</taxon>
        <taxon>Insecta</taxon>
        <taxon>Pterygota</taxon>
        <taxon>Neoptera</taxon>
        <taxon>Paraneoptera</taxon>
        <taxon>Hemiptera</taxon>
        <taxon>Heteroptera</taxon>
        <taxon>Panheteroptera</taxon>
        <taxon>Cimicomorpha</taxon>
        <taxon>Miridae</taxon>
        <taxon>Dicyphina</taxon>
        <taxon>Nesidiocoris</taxon>
    </lineage>
</organism>
<dbReference type="Proteomes" id="UP001307889">
    <property type="component" value="Chromosome 11"/>
</dbReference>
<feature type="compositionally biased region" description="Polar residues" evidence="1">
    <location>
        <begin position="119"/>
        <end position="138"/>
    </location>
</feature>
<feature type="region of interest" description="Disordered" evidence="1">
    <location>
        <begin position="1"/>
        <end position="138"/>
    </location>
</feature>
<accession>A0ABN7B6Z5</accession>
<evidence type="ECO:0000313" key="3">
    <source>
        <dbReference type="Proteomes" id="UP001307889"/>
    </source>
</evidence>
<sequence>MSRNYDRSPGNFNAGSPEFGGFRSPNASSPSKMNYGNWRNQNNRRFRYGNEHNFSPGGRRGGNHFRRGGGNFPRPSGSPDISAYVNRSMLIDPWRHLPNPIDVSKSETPAKPTKDASLSPKTNQDDSQATEESSISCCSDQTVCDLTNDSMSEKNQT</sequence>